<evidence type="ECO:0000313" key="9">
    <source>
        <dbReference type="Proteomes" id="UP000594638"/>
    </source>
</evidence>
<proteinExistence type="inferred from homology"/>
<protein>
    <recommendedName>
        <fullName evidence="7">Methyltransferase</fullName>
        <ecNumber evidence="7">2.1.1.-</ecNumber>
    </recommendedName>
</protein>
<evidence type="ECO:0000256" key="7">
    <source>
        <dbReference type="RuleBase" id="RU366043"/>
    </source>
</evidence>
<reference evidence="8 9" key="1">
    <citation type="submission" date="2019-12" db="EMBL/GenBank/DDBJ databases">
        <authorList>
            <person name="Alioto T."/>
            <person name="Alioto T."/>
            <person name="Gomez Garrido J."/>
        </authorList>
    </citation>
    <scope>NUCLEOTIDE SEQUENCE [LARGE SCALE GENOMIC DNA]</scope>
</reference>
<dbReference type="EC" id="2.1.1.-" evidence="7"/>
<evidence type="ECO:0000313" key="8">
    <source>
        <dbReference type="EMBL" id="CAA3029133.1"/>
    </source>
</evidence>
<dbReference type="GO" id="GO:0005768">
    <property type="term" value="C:endosome"/>
    <property type="evidence" value="ECO:0007669"/>
    <property type="project" value="TreeGrafter"/>
</dbReference>
<dbReference type="InterPro" id="IPR029063">
    <property type="entry name" value="SAM-dependent_MTases_sf"/>
</dbReference>
<dbReference type="GO" id="GO:0032259">
    <property type="term" value="P:methylation"/>
    <property type="evidence" value="ECO:0007669"/>
    <property type="project" value="UniProtKB-KW"/>
</dbReference>
<dbReference type="EMBL" id="CACTIH010009291">
    <property type="protein sequence ID" value="CAA3029133.1"/>
    <property type="molecule type" value="Genomic_DNA"/>
</dbReference>
<comment type="caution">
    <text evidence="8">The sequence shown here is derived from an EMBL/GenBank/DDBJ whole genome shotgun (WGS) entry which is preliminary data.</text>
</comment>
<dbReference type="Gramene" id="OE9A011260T1">
    <property type="protein sequence ID" value="OE9A011260C1"/>
    <property type="gene ID" value="OE9A011260"/>
</dbReference>
<dbReference type="GO" id="GO:0008168">
    <property type="term" value="F:methyltransferase activity"/>
    <property type="evidence" value="ECO:0007669"/>
    <property type="project" value="UniProtKB-UniRule"/>
</dbReference>
<dbReference type="PANTHER" id="PTHR10108">
    <property type="entry name" value="SAM-DEPENDENT METHYLTRANSFERASE"/>
    <property type="match status" value="1"/>
</dbReference>
<dbReference type="OrthoDB" id="2013972at2759"/>
<comment type="similarity">
    <text evidence="2 7">Belongs to the methyltransferase superfamily.</text>
</comment>
<evidence type="ECO:0000256" key="4">
    <source>
        <dbReference type="ARBA" id="ARBA00022968"/>
    </source>
</evidence>
<dbReference type="AlphaFoldDB" id="A0A8S0V6U6"/>
<dbReference type="InterPro" id="IPR004159">
    <property type="entry name" value="Put_SAM_MeTrfase"/>
</dbReference>
<dbReference type="PANTHER" id="PTHR10108:SF1120">
    <property type="entry name" value="METHYLTRANSFERASE PMT8-RELATED"/>
    <property type="match status" value="1"/>
</dbReference>
<evidence type="ECO:0000256" key="2">
    <source>
        <dbReference type="ARBA" id="ARBA00008361"/>
    </source>
</evidence>
<evidence type="ECO:0000256" key="6">
    <source>
        <dbReference type="ARBA" id="ARBA00037847"/>
    </source>
</evidence>
<keyword evidence="9" id="KW-1185">Reference proteome</keyword>
<dbReference type="Proteomes" id="UP000594638">
    <property type="component" value="Unassembled WGS sequence"/>
</dbReference>
<organism evidence="8 9">
    <name type="scientific">Olea europaea subsp. europaea</name>
    <dbReference type="NCBI Taxonomy" id="158383"/>
    <lineage>
        <taxon>Eukaryota</taxon>
        <taxon>Viridiplantae</taxon>
        <taxon>Streptophyta</taxon>
        <taxon>Embryophyta</taxon>
        <taxon>Tracheophyta</taxon>
        <taxon>Spermatophyta</taxon>
        <taxon>Magnoliopsida</taxon>
        <taxon>eudicotyledons</taxon>
        <taxon>Gunneridae</taxon>
        <taxon>Pentapetalae</taxon>
        <taxon>asterids</taxon>
        <taxon>lamiids</taxon>
        <taxon>Lamiales</taxon>
        <taxon>Oleaceae</taxon>
        <taxon>Oleeae</taxon>
        <taxon>Olea</taxon>
    </lineage>
</organism>
<accession>A0A8S0V6U6</accession>
<comment type="subcellular location">
    <subcellularLocation>
        <location evidence="6">Endomembrane system</location>
        <topology evidence="6">Single-pass membrane protein</topology>
    </subcellularLocation>
    <subcellularLocation>
        <location evidence="1 7">Membrane</location>
        <topology evidence="1 7">Single-pass type II membrane protein</topology>
    </subcellularLocation>
</comment>
<keyword evidence="4 7" id="KW-0812">Transmembrane</keyword>
<keyword evidence="5 7" id="KW-0325">Glycoprotein</keyword>
<dbReference type="GO" id="GO:0016020">
    <property type="term" value="C:membrane"/>
    <property type="evidence" value="ECO:0007669"/>
    <property type="project" value="UniProtKB-SubCell"/>
</dbReference>
<keyword evidence="3 7" id="KW-0489">Methyltransferase</keyword>
<gene>
    <name evidence="8" type="ORF">OLEA9_A011260</name>
</gene>
<evidence type="ECO:0000256" key="1">
    <source>
        <dbReference type="ARBA" id="ARBA00004606"/>
    </source>
</evidence>
<keyword evidence="4 7" id="KW-0735">Signal-anchor</keyword>
<keyword evidence="7" id="KW-0808">Transferase</keyword>
<sequence length="218" mass="24615">MHYIPQMLNFSNNDLNNEGRLRTVFDVGCGVANFGAYLISSDIIAMSLAPNGLFELAHCSRCRIDWLQKDGLLLLELDSLLRPGGYFAYSSPKAYAQDEKDLRIWREMSALVERMCWRIAAKRDQIVIWQKPLTNDCYLERESGTCSPLCQSDDDPDATWCVLMEPCIAPYSDHDYQNSVSGLAPWPARLTSPPPRLTDFGYSSGMFEKDAVIGPIFL</sequence>
<name>A0A8S0V6U6_OLEEU</name>
<dbReference type="GO" id="GO:0005802">
    <property type="term" value="C:trans-Golgi network"/>
    <property type="evidence" value="ECO:0007669"/>
    <property type="project" value="TreeGrafter"/>
</dbReference>
<evidence type="ECO:0000256" key="3">
    <source>
        <dbReference type="ARBA" id="ARBA00022603"/>
    </source>
</evidence>
<evidence type="ECO:0000256" key="5">
    <source>
        <dbReference type="ARBA" id="ARBA00023180"/>
    </source>
</evidence>
<dbReference type="Pfam" id="PF03141">
    <property type="entry name" value="Methyltransf_29"/>
    <property type="match status" value="1"/>
</dbReference>
<dbReference type="SUPFAM" id="SSF53335">
    <property type="entry name" value="S-adenosyl-L-methionine-dependent methyltransferases"/>
    <property type="match status" value="1"/>
</dbReference>